<reference evidence="3" key="1">
    <citation type="submission" date="2014-07" db="EMBL/GenBank/DDBJ databases">
        <authorList>
            <person name="Urmite Genomes Urmite Genomes"/>
        </authorList>
    </citation>
    <scope>NUCLEOTIDE SEQUENCE</scope>
    <source>
        <strain evidence="3">11W110_air</strain>
    </source>
</reference>
<feature type="compositionally biased region" description="Low complexity" evidence="1">
    <location>
        <begin position="317"/>
        <end position="347"/>
    </location>
</feature>
<protein>
    <submittedName>
        <fullName evidence="3">Flagellar hook-length control protein FliK</fullName>
    </submittedName>
</protein>
<dbReference type="CDD" id="cd17470">
    <property type="entry name" value="T3SS_Flik_C"/>
    <property type="match status" value="1"/>
</dbReference>
<evidence type="ECO:0000313" key="3">
    <source>
        <dbReference type="EMBL" id="CEA06623.1"/>
    </source>
</evidence>
<feature type="region of interest" description="Disordered" evidence="1">
    <location>
        <begin position="100"/>
        <end position="173"/>
    </location>
</feature>
<dbReference type="Pfam" id="PF02120">
    <property type="entry name" value="Flg_hook"/>
    <property type="match status" value="1"/>
</dbReference>
<feature type="region of interest" description="Disordered" evidence="1">
    <location>
        <begin position="427"/>
        <end position="495"/>
    </location>
</feature>
<dbReference type="PATRIC" id="fig|1461584.3.peg.42"/>
<feature type="compositionally biased region" description="Low complexity" evidence="1">
    <location>
        <begin position="55"/>
        <end position="68"/>
    </location>
</feature>
<gene>
    <name evidence="3" type="ORF">BN1051_00043</name>
</gene>
<organism evidence="3">
    <name type="scientific">Arthrobacter saudimassiliensis</name>
    <dbReference type="NCBI Taxonomy" id="1461584"/>
    <lineage>
        <taxon>Bacteria</taxon>
        <taxon>Bacillati</taxon>
        <taxon>Actinomycetota</taxon>
        <taxon>Actinomycetes</taxon>
        <taxon>Micrococcales</taxon>
        <taxon>Micrococcaceae</taxon>
        <taxon>Arthrobacter</taxon>
    </lineage>
</organism>
<keyword evidence="3" id="KW-0969">Cilium</keyword>
<sequence length="495" mass="47079">MSLNAAAPLPLAGTAARPRAAGASADTGDSALFGAALAAEIAGTAGTDAGSARNAGADTSSAPATDADPAAAALPAAVPAADAARQPAEDLRPMAFTLTTEAGPTDGVAPGTGPASEEPTGDTAPFASPAPKEPADAGLRSAAAGPGPTSTAAVGPVPAADGGPAAGAPVPGGPVADRIHLDVAPGSRPAAALELRITDRIRLDLASSSAPAGSAEDALPTSALPAAAQAEDGPAAPAAPATLIPAATVRAAAASAAPVPDTAVPSTAAPSAVAAGTVAAGAAAGPAAATGAAPSVQGLPDAAAAQPAEPAVPLPPAAAAAPPSNAPTPSVQAPAAPAAAQVHAQPPLQQQISQPVIRLAQAAPGEHTLILKVAPENLGPVTVRAQVGPEGLRIELFAPNEAGREAVRAILGELRRDLAGTGQAASLTLSQQDRPPGQPGQDQQPETRGWAGDGDGRRAFEARGGTAAAGAAQDPRPAPAPIPQLPGRAGIDVLA</sequence>
<evidence type="ECO:0000256" key="1">
    <source>
        <dbReference type="SAM" id="MobiDB-lite"/>
    </source>
</evidence>
<feature type="compositionally biased region" description="Low complexity" evidence="1">
    <location>
        <begin position="462"/>
        <end position="475"/>
    </location>
</feature>
<feature type="compositionally biased region" description="Low complexity" evidence="1">
    <location>
        <begin position="141"/>
        <end position="173"/>
    </location>
</feature>
<feature type="region of interest" description="Disordered" evidence="1">
    <location>
        <begin position="45"/>
        <end position="68"/>
    </location>
</feature>
<dbReference type="AlphaFoldDB" id="A0A078MH19"/>
<feature type="region of interest" description="Disordered" evidence="1">
    <location>
        <begin position="301"/>
        <end position="347"/>
    </location>
</feature>
<dbReference type="InterPro" id="IPR038610">
    <property type="entry name" value="FliK-like_C_sf"/>
</dbReference>
<evidence type="ECO:0000259" key="2">
    <source>
        <dbReference type="Pfam" id="PF02120"/>
    </source>
</evidence>
<feature type="domain" description="Flagellar hook-length control protein-like C-terminal" evidence="2">
    <location>
        <begin position="360"/>
        <end position="435"/>
    </location>
</feature>
<feature type="compositionally biased region" description="Low complexity" evidence="1">
    <location>
        <begin position="431"/>
        <end position="450"/>
    </location>
</feature>
<name>A0A078MH19_9MICC</name>
<dbReference type="EMBL" id="LN483070">
    <property type="protein sequence ID" value="CEA06623.1"/>
    <property type="molecule type" value="Genomic_DNA"/>
</dbReference>
<proteinExistence type="predicted"/>
<dbReference type="InterPro" id="IPR021136">
    <property type="entry name" value="Flagellar_hook_control-like_C"/>
</dbReference>
<dbReference type="Gene3D" id="3.30.750.140">
    <property type="match status" value="1"/>
</dbReference>
<accession>A0A078MH19</accession>
<keyword evidence="3" id="KW-0282">Flagellum</keyword>
<keyword evidence="3" id="KW-0966">Cell projection</keyword>